<dbReference type="RefSeq" id="YP_010781771.1">
    <property type="nucleotide sequence ID" value="NC_075039.1"/>
</dbReference>
<sequence length="152" mass="17846">MSITYYSNTDQYKLSNLHQKLDEPLDTDTIAFLKSRPWWTPNHDKIQDILINLVPETHLVATPVDDIEKMLDGFLVRVVDNDLILLKMKQNQCHDNSSRLLYQNKIKEMHTGLALSADRRWRSHSWGIDNNNIIIETTVPRLVYITFEINKK</sequence>
<accession>A0A6N1NRB6</accession>
<dbReference type="EMBL" id="KY523104">
    <property type="protein sequence ID" value="QKU35117.1"/>
    <property type="molecule type" value="Genomic_DNA"/>
</dbReference>
<evidence type="ECO:0000313" key="1">
    <source>
        <dbReference type="EMBL" id="QKU35117.1"/>
    </source>
</evidence>
<name>A0A6N1NRB6_9VIRU</name>
<dbReference type="GeneID" id="80518535"/>
<proteinExistence type="predicted"/>
<reference evidence="1" key="2">
    <citation type="journal article" date="2018" name="Nat. Commun.">
        <title>Tailed giant Tupanvirus possesses the most complete translational apparatus of the known virosphere.</title>
        <authorList>
            <person name="Abrahao J."/>
            <person name="Silva L."/>
            <person name="Silva L.S."/>
            <person name="Khalil J.Y.B."/>
            <person name="Rodrigues R."/>
            <person name="Arantes T."/>
            <person name="Assis F."/>
            <person name="Boratto P."/>
            <person name="Andrade M."/>
            <person name="Kroon E.G."/>
            <person name="Ribeiro B."/>
            <person name="Bergier I."/>
            <person name="Seligmann H."/>
            <person name="Ghigo E."/>
            <person name="Colson P."/>
            <person name="Levasseur A."/>
            <person name="Kroemer G."/>
            <person name="Raoult D."/>
            <person name="La Scola B."/>
        </authorList>
    </citation>
    <scope>NUCLEOTIDE SEQUENCE [LARGE SCALE GENOMIC DNA]</scope>
    <source>
        <strain evidence="1">Soda lake</strain>
    </source>
</reference>
<protein>
    <submittedName>
        <fullName evidence="1">Uncharacterized protein</fullName>
    </submittedName>
</protein>
<organism evidence="1">
    <name type="scientific">Tupanvirus soda lake</name>
    <dbReference type="NCBI Taxonomy" id="2126985"/>
    <lineage>
        <taxon>Viruses</taxon>
        <taxon>Varidnaviria</taxon>
        <taxon>Bamfordvirae</taxon>
        <taxon>Nucleocytoviricota</taxon>
        <taxon>Megaviricetes</taxon>
        <taxon>Imitervirales</taxon>
        <taxon>Mimiviridae</taxon>
        <taxon>Megamimivirinae</taxon>
        <taxon>Tupanvirus</taxon>
        <taxon>Tupanvirus salinum</taxon>
    </lineage>
</organism>
<dbReference type="KEGG" id="vg:80518535"/>
<reference evidence="1" key="1">
    <citation type="submission" date="2017-01" db="EMBL/GenBank/DDBJ databases">
        <authorList>
            <person name="Assis F.L."/>
            <person name="Abrahao J.S."/>
            <person name="Silva L."/>
            <person name="Khalil J.B."/>
            <person name="Rodrigues R."/>
            <person name="Silva L.S."/>
            <person name="Arantes T."/>
            <person name="Boratto P."/>
            <person name="Andrade M."/>
            <person name="Kroon E.G."/>
            <person name="Ribeiro B."/>
            <person name="Bergier I."/>
            <person name="Seligmann H."/>
            <person name="Ghigo E."/>
            <person name="Colson P."/>
            <person name="Levasseur A."/>
            <person name="Raoult D."/>
            <person name="Scola B.L."/>
        </authorList>
    </citation>
    <scope>NUCLEOTIDE SEQUENCE</scope>
    <source>
        <strain evidence="1">Soda lake</strain>
    </source>
</reference>